<feature type="chain" id="PRO_5011301894" description="Secreted protein" evidence="1">
    <location>
        <begin position="29"/>
        <end position="391"/>
    </location>
</feature>
<organism evidence="2 3">
    <name type="scientific">Corynebacterium imitans</name>
    <dbReference type="NCBI Taxonomy" id="156978"/>
    <lineage>
        <taxon>Bacteria</taxon>
        <taxon>Bacillati</taxon>
        <taxon>Actinomycetota</taxon>
        <taxon>Actinomycetes</taxon>
        <taxon>Mycobacteriales</taxon>
        <taxon>Corynebacteriaceae</taxon>
        <taxon>Corynebacterium</taxon>
    </lineage>
</organism>
<keyword evidence="1" id="KW-0732">Signal</keyword>
<evidence type="ECO:0008006" key="4">
    <source>
        <dbReference type="Google" id="ProtNLM"/>
    </source>
</evidence>
<gene>
    <name evidence="2" type="ORF">SAMEA4535761_00322</name>
</gene>
<dbReference type="EMBL" id="LT906467">
    <property type="protein sequence ID" value="SNV56635.1"/>
    <property type="molecule type" value="Genomic_DNA"/>
</dbReference>
<evidence type="ECO:0000313" key="2">
    <source>
        <dbReference type="EMBL" id="SNV56635.1"/>
    </source>
</evidence>
<dbReference type="InterPro" id="IPR009003">
    <property type="entry name" value="Peptidase_S1_PA"/>
</dbReference>
<dbReference type="SUPFAM" id="SSF50494">
    <property type="entry name" value="Trypsin-like serine proteases"/>
    <property type="match status" value="1"/>
</dbReference>
<dbReference type="InterPro" id="IPR043504">
    <property type="entry name" value="Peptidase_S1_PA_chymotrypsin"/>
</dbReference>
<protein>
    <recommendedName>
        <fullName evidence="4">Secreted protein</fullName>
    </recommendedName>
</protein>
<proteinExistence type="predicted"/>
<evidence type="ECO:0000256" key="1">
    <source>
        <dbReference type="SAM" id="SignalP"/>
    </source>
</evidence>
<reference evidence="2 3" key="1">
    <citation type="submission" date="2017-06" db="EMBL/GenBank/DDBJ databases">
        <authorList>
            <consortium name="Pathogen Informatics"/>
        </authorList>
    </citation>
    <scope>NUCLEOTIDE SEQUENCE [LARGE SCALE GENOMIC DNA]</scope>
    <source>
        <strain evidence="2 3">NCTC13015</strain>
    </source>
</reference>
<dbReference type="OrthoDB" id="4399934at2"/>
<sequence>MSFRRLRTATLAVLATALIAPLAPTVNAAHAAEPALAAPGGAFRVFAQDPPKHLPAGGGVNVVIPPEASAAACSQGPNGTIRGQRVMLTAGHCLAEDKDSPKMGERVTVPIGRQYLPIGTRGKVHKPTDYENTFWPHEFFWDTINTDDWGIVQLHDGVPATSLSQSRDADGRTHGAPVHLRSIRDRSTLPHNTFSTDNFGEPICKDGATSGRSCGTQIGRSRNGVYSWGLYYQFGDSGGINYDPTDGAVVGVTSMGLGPLGKAQPADRIIETAYGVPDGQVNKEFKLEDSTAPHANFTPLNTEQQRITDTVKQENPDLPMYTPEEAWNKAVDAAQTDAAIVADRAGKVRTIDEAQKLADTAAFAANHHAAQLSATGTNYAISNLAGLGSSN</sequence>
<evidence type="ECO:0000313" key="3">
    <source>
        <dbReference type="Proteomes" id="UP000215374"/>
    </source>
</evidence>
<dbReference type="Gene3D" id="2.40.10.10">
    <property type="entry name" value="Trypsin-like serine proteases"/>
    <property type="match status" value="2"/>
</dbReference>
<accession>A0A239YC82</accession>
<dbReference type="Proteomes" id="UP000215374">
    <property type="component" value="Chromosome 1"/>
</dbReference>
<name>A0A239YC82_9CORY</name>
<feature type="signal peptide" evidence="1">
    <location>
        <begin position="1"/>
        <end position="28"/>
    </location>
</feature>
<dbReference type="AlphaFoldDB" id="A0A239YC82"/>
<dbReference type="RefSeq" id="WP_051904693.1">
    <property type="nucleotide sequence ID" value="NZ_CP009211.1"/>
</dbReference>